<dbReference type="PANTHER" id="PTHR30625:SF11">
    <property type="entry name" value="MOTA_TOLQ_EXBB PROTON CHANNEL DOMAIN-CONTAINING PROTEIN"/>
    <property type="match status" value="1"/>
</dbReference>
<evidence type="ECO:0000256" key="4">
    <source>
        <dbReference type="ARBA" id="ARBA00022989"/>
    </source>
</evidence>
<keyword evidence="2" id="KW-1003">Cell membrane</keyword>
<comment type="similarity">
    <text evidence="6">Belongs to the exbB/tolQ family.</text>
</comment>
<dbReference type="RefSeq" id="WP_020877241.1">
    <property type="nucleotide sequence ID" value="NZ_ATHJ01000087.1"/>
</dbReference>
<dbReference type="STRING" id="897.B2D07_01855"/>
<evidence type="ECO:0000256" key="3">
    <source>
        <dbReference type="ARBA" id="ARBA00022692"/>
    </source>
</evidence>
<keyword evidence="5 7" id="KW-0472">Membrane</keyword>
<name>S7TSC1_DESML</name>
<keyword evidence="10" id="KW-1185">Reference proteome</keyword>
<dbReference type="InterPro" id="IPR050790">
    <property type="entry name" value="ExbB/TolQ_transport"/>
</dbReference>
<dbReference type="GO" id="GO:0017038">
    <property type="term" value="P:protein import"/>
    <property type="evidence" value="ECO:0007669"/>
    <property type="project" value="TreeGrafter"/>
</dbReference>
<dbReference type="PATRIC" id="fig|1121405.3.peg.2127"/>
<sequence length="219" mass="23859">MNGLEAVAAYTRAGGPVMIPLIVVSLLMWQMVVMKSLWLFRVRRHPLRIADAPARMAGRDRAPEAGPEGSRTAVLAYFLEHRTGDPETDRILWEVAVRRQISRLDRYLPAIRVLGAVAPLLGLLGTVSGMVETFQVIGFQGTGNSQALASGIQEALITTQTGLLIAIPGLFAGQVLTQKVREIEGELMVFHRAVDQWLTAPRDRLPMHGKQNGKGGTGC</sequence>
<keyword evidence="4 7" id="KW-1133">Transmembrane helix</keyword>
<evidence type="ECO:0000313" key="10">
    <source>
        <dbReference type="Proteomes" id="UP000014977"/>
    </source>
</evidence>
<reference evidence="9 10" key="1">
    <citation type="journal article" date="2013" name="Genome Announc.">
        <title>Draft genome sequences for three mercury-methylating, sulfate-reducing bacteria.</title>
        <authorList>
            <person name="Brown S.D."/>
            <person name="Hurt R.A.Jr."/>
            <person name="Gilmour C.C."/>
            <person name="Elias D.A."/>
        </authorList>
    </citation>
    <scope>NUCLEOTIDE SEQUENCE [LARGE SCALE GENOMIC DNA]</scope>
    <source>
        <strain evidence="9 10">DSM 2059</strain>
    </source>
</reference>
<accession>S7TSC1</accession>
<protein>
    <submittedName>
        <fullName evidence="9">MotA/TolQ/ExbB proton channel</fullName>
    </submittedName>
</protein>
<dbReference type="PANTHER" id="PTHR30625">
    <property type="entry name" value="PROTEIN TOLQ"/>
    <property type="match status" value="1"/>
</dbReference>
<feature type="transmembrane region" description="Helical" evidence="7">
    <location>
        <begin position="17"/>
        <end position="40"/>
    </location>
</feature>
<evidence type="ECO:0000256" key="7">
    <source>
        <dbReference type="SAM" id="Phobius"/>
    </source>
</evidence>
<keyword evidence="6" id="KW-0653">Protein transport</keyword>
<feature type="domain" description="MotA/TolQ/ExbB proton channel" evidence="8">
    <location>
        <begin position="82"/>
        <end position="185"/>
    </location>
</feature>
<gene>
    <name evidence="9" type="ORF">dsmv_2484</name>
</gene>
<dbReference type="eggNOG" id="COG0811">
    <property type="taxonomic scope" value="Bacteria"/>
</dbReference>
<evidence type="ECO:0000256" key="2">
    <source>
        <dbReference type="ARBA" id="ARBA00022475"/>
    </source>
</evidence>
<evidence type="ECO:0000256" key="5">
    <source>
        <dbReference type="ARBA" id="ARBA00023136"/>
    </source>
</evidence>
<comment type="caution">
    <text evidence="9">The sequence shown here is derived from an EMBL/GenBank/DDBJ whole genome shotgun (WGS) entry which is preliminary data.</text>
</comment>
<comment type="subcellular location">
    <subcellularLocation>
        <location evidence="1">Cell membrane</location>
        <topology evidence="1">Multi-pass membrane protein</topology>
    </subcellularLocation>
    <subcellularLocation>
        <location evidence="6">Membrane</location>
        <topology evidence="6">Multi-pass membrane protein</topology>
    </subcellularLocation>
</comment>
<dbReference type="EMBL" id="ATHJ01000087">
    <property type="protein sequence ID" value="EPR39911.1"/>
    <property type="molecule type" value="Genomic_DNA"/>
</dbReference>
<dbReference type="Proteomes" id="UP000014977">
    <property type="component" value="Unassembled WGS sequence"/>
</dbReference>
<dbReference type="AlphaFoldDB" id="S7TSC1"/>
<dbReference type="InterPro" id="IPR002898">
    <property type="entry name" value="MotA_ExbB_proton_chnl"/>
</dbReference>
<evidence type="ECO:0000313" key="9">
    <source>
        <dbReference type="EMBL" id="EPR39911.1"/>
    </source>
</evidence>
<keyword evidence="6" id="KW-0813">Transport</keyword>
<dbReference type="Pfam" id="PF01618">
    <property type="entry name" value="MotA_ExbB"/>
    <property type="match status" value="1"/>
</dbReference>
<evidence type="ECO:0000256" key="6">
    <source>
        <dbReference type="RuleBase" id="RU004057"/>
    </source>
</evidence>
<evidence type="ECO:0000259" key="8">
    <source>
        <dbReference type="Pfam" id="PF01618"/>
    </source>
</evidence>
<proteinExistence type="inferred from homology"/>
<evidence type="ECO:0000256" key="1">
    <source>
        <dbReference type="ARBA" id="ARBA00004651"/>
    </source>
</evidence>
<keyword evidence="3 7" id="KW-0812">Transmembrane</keyword>
<dbReference type="GO" id="GO:0005886">
    <property type="term" value="C:plasma membrane"/>
    <property type="evidence" value="ECO:0007669"/>
    <property type="project" value="UniProtKB-SubCell"/>
</dbReference>
<organism evidence="9 10">
    <name type="scientific">Desulfococcus multivorans DSM 2059</name>
    <dbReference type="NCBI Taxonomy" id="1121405"/>
    <lineage>
        <taxon>Bacteria</taxon>
        <taxon>Pseudomonadati</taxon>
        <taxon>Thermodesulfobacteriota</taxon>
        <taxon>Desulfobacteria</taxon>
        <taxon>Desulfobacterales</taxon>
        <taxon>Desulfococcaceae</taxon>
        <taxon>Desulfococcus</taxon>
    </lineage>
</organism>
<feature type="transmembrane region" description="Helical" evidence="7">
    <location>
        <begin position="107"/>
        <end position="131"/>
    </location>
</feature>